<protein>
    <submittedName>
        <fullName evidence="10">2-keto-3-deoxygluconate permease</fullName>
    </submittedName>
</protein>
<dbReference type="InterPro" id="IPR004684">
    <property type="entry name" value="2keto-3dGluconate_permease"/>
</dbReference>
<gene>
    <name evidence="10" type="ORF">DIW15_03350</name>
</gene>
<keyword evidence="6" id="KW-0769">Symport</keyword>
<proteinExistence type="inferred from homology"/>
<keyword evidence="7 9" id="KW-1133">Transmembrane helix</keyword>
<accession>A0A3D4S5J3</accession>
<keyword evidence="5 9" id="KW-0812">Transmembrane</keyword>
<keyword evidence="4" id="KW-0762">Sugar transport</keyword>
<dbReference type="GO" id="GO:0016020">
    <property type="term" value="C:membrane"/>
    <property type="evidence" value="ECO:0007669"/>
    <property type="project" value="InterPro"/>
</dbReference>
<dbReference type="GO" id="GO:0015649">
    <property type="term" value="F:2-keto-3-deoxygluconate:proton symporter activity"/>
    <property type="evidence" value="ECO:0007669"/>
    <property type="project" value="InterPro"/>
</dbReference>
<feature type="transmembrane region" description="Helical" evidence="9">
    <location>
        <begin position="101"/>
        <end position="122"/>
    </location>
</feature>
<organism evidence="10 11">
    <name type="scientific">Bavariicoccus seileri</name>
    <dbReference type="NCBI Taxonomy" id="549685"/>
    <lineage>
        <taxon>Bacteria</taxon>
        <taxon>Bacillati</taxon>
        <taxon>Bacillota</taxon>
        <taxon>Bacilli</taxon>
        <taxon>Lactobacillales</taxon>
        <taxon>Enterococcaceae</taxon>
        <taxon>Bavariicoccus</taxon>
    </lineage>
</organism>
<name>A0A3D4S5J3_9ENTE</name>
<evidence type="ECO:0000313" key="11">
    <source>
        <dbReference type="Proteomes" id="UP000262195"/>
    </source>
</evidence>
<reference evidence="10 11" key="1">
    <citation type="journal article" date="2018" name="Nat. Biotechnol.">
        <title>A standardized bacterial taxonomy based on genome phylogeny substantially revises the tree of life.</title>
        <authorList>
            <person name="Parks D.H."/>
            <person name="Chuvochina M."/>
            <person name="Waite D.W."/>
            <person name="Rinke C."/>
            <person name="Skarshewski A."/>
            <person name="Chaumeil P.A."/>
            <person name="Hugenholtz P."/>
        </authorList>
    </citation>
    <scope>NUCLEOTIDE SEQUENCE [LARGE SCALE GENOMIC DNA]</scope>
    <source>
        <strain evidence="10">UBA11306</strain>
    </source>
</reference>
<feature type="transmembrane region" description="Helical" evidence="9">
    <location>
        <begin position="75"/>
        <end position="95"/>
    </location>
</feature>
<evidence type="ECO:0000256" key="3">
    <source>
        <dbReference type="ARBA" id="ARBA00022475"/>
    </source>
</evidence>
<feature type="transmembrane region" description="Helical" evidence="9">
    <location>
        <begin position="41"/>
        <end position="63"/>
    </location>
</feature>
<keyword evidence="2" id="KW-0813">Transport</keyword>
<evidence type="ECO:0000256" key="9">
    <source>
        <dbReference type="SAM" id="Phobius"/>
    </source>
</evidence>
<dbReference type="Proteomes" id="UP000262195">
    <property type="component" value="Unassembled WGS sequence"/>
</dbReference>
<evidence type="ECO:0000256" key="8">
    <source>
        <dbReference type="ARBA" id="ARBA00023136"/>
    </source>
</evidence>
<evidence type="ECO:0000256" key="1">
    <source>
        <dbReference type="ARBA" id="ARBA00006430"/>
    </source>
</evidence>
<evidence type="ECO:0000256" key="6">
    <source>
        <dbReference type="ARBA" id="ARBA00022847"/>
    </source>
</evidence>
<feature type="transmembrane region" description="Helical" evidence="9">
    <location>
        <begin position="247"/>
        <end position="268"/>
    </location>
</feature>
<evidence type="ECO:0000256" key="5">
    <source>
        <dbReference type="ARBA" id="ARBA00022692"/>
    </source>
</evidence>
<dbReference type="STRING" id="1121105.GCA_000421665_01834"/>
<dbReference type="Pfam" id="PF03812">
    <property type="entry name" value="KdgT"/>
    <property type="match status" value="1"/>
</dbReference>
<sequence>MVDKIKRIKIPGATIIVPMFIGCLINTLFPQVLGIGGFTTPLAQGTGALVGAFLVIIGSTISLKNTPKAVLRGGTIILTKIALSVVLGLIVAKVFDDNFLGLSAVAVIGAISVANNAMYAGIVSSFGDEIDAGAVGITTLSVGPMVTMAVLSSAGLADISIWSLVGTILPLVVGIFLGNTFPTIKTMLNNGTNAIIMIVGFALGCNMNFGQIVEGGISGILLGLITTLVGGALCIATDRLTGGSGVAGAAISSTAGSAIATPAALAAVDATYASIVGTATAQITASVIVTAILTPMLTAWISKRNNKKSHGQIVTEMTESEEVVEQQL</sequence>
<evidence type="ECO:0000256" key="4">
    <source>
        <dbReference type="ARBA" id="ARBA00022597"/>
    </source>
</evidence>
<comment type="caution">
    <text evidence="10">The sequence shown here is derived from an EMBL/GenBank/DDBJ whole genome shotgun (WGS) entry which is preliminary data.</text>
</comment>
<feature type="transmembrane region" description="Helical" evidence="9">
    <location>
        <begin position="159"/>
        <end position="178"/>
    </location>
</feature>
<feature type="transmembrane region" description="Helical" evidence="9">
    <location>
        <begin position="280"/>
        <end position="301"/>
    </location>
</feature>
<evidence type="ECO:0000256" key="2">
    <source>
        <dbReference type="ARBA" id="ARBA00022448"/>
    </source>
</evidence>
<feature type="transmembrane region" description="Helical" evidence="9">
    <location>
        <begin position="12"/>
        <end position="29"/>
    </location>
</feature>
<dbReference type="EMBL" id="DQHO01000021">
    <property type="protein sequence ID" value="HCS93732.1"/>
    <property type="molecule type" value="Genomic_DNA"/>
</dbReference>
<evidence type="ECO:0000313" key="10">
    <source>
        <dbReference type="EMBL" id="HCS93732.1"/>
    </source>
</evidence>
<evidence type="ECO:0000256" key="7">
    <source>
        <dbReference type="ARBA" id="ARBA00022989"/>
    </source>
</evidence>
<dbReference type="PROSITE" id="PS51257">
    <property type="entry name" value="PROKAR_LIPOPROTEIN"/>
    <property type="match status" value="1"/>
</dbReference>
<feature type="transmembrane region" description="Helical" evidence="9">
    <location>
        <begin position="215"/>
        <end position="235"/>
    </location>
</feature>
<keyword evidence="8 9" id="KW-0472">Membrane</keyword>
<dbReference type="AlphaFoldDB" id="A0A3D4S5J3"/>
<feature type="transmembrane region" description="Helical" evidence="9">
    <location>
        <begin position="134"/>
        <end position="153"/>
    </location>
</feature>
<keyword evidence="3" id="KW-1003">Cell membrane</keyword>
<feature type="transmembrane region" description="Helical" evidence="9">
    <location>
        <begin position="190"/>
        <end position="209"/>
    </location>
</feature>
<comment type="similarity">
    <text evidence="1">Belongs to the KdgT transporter family.</text>
</comment>